<dbReference type="GO" id="GO:0016020">
    <property type="term" value="C:membrane"/>
    <property type="evidence" value="ECO:0007669"/>
    <property type="project" value="UniProtKB-SubCell"/>
</dbReference>
<gene>
    <name evidence="8" type="ORF">BB559_003425</name>
</gene>
<evidence type="ECO:0000313" key="9">
    <source>
        <dbReference type="Proteomes" id="UP000245699"/>
    </source>
</evidence>
<keyword evidence="4 7" id="KW-1133">Transmembrane helix</keyword>
<feature type="transmembrane region" description="Helical" evidence="7">
    <location>
        <begin position="439"/>
        <end position="457"/>
    </location>
</feature>
<keyword evidence="5 7" id="KW-0472">Membrane</keyword>
<evidence type="ECO:0000256" key="3">
    <source>
        <dbReference type="ARBA" id="ARBA00022692"/>
    </source>
</evidence>
<evidence type="ECO:0000256" key="5">
    <source>
        <dbReference type="ARBA" id="ARBA00023136"/>
    </source>
</evidence>
<keyword evidence="3 7" id="KW-0812">Transmembrane</keyword>
<sequence length="479" mass="56132">MYVVNQFLENLSVNYLGGMQVDQVSSAILMLLGYPLAHLFNLIPTTNPNSKHLFSIISSLSLMILVQELYAGAVHLLFDALVVYILIKTLKGRVMTLSVFFFSMIHISYSQYLRQIAETGLVKYDHTGSHMIMVIKMTSLAFSINDGYADKESLTRYQQKHAIREIPSFIEYLGYLFFFPSFIAGPAFEMKTYRDMIQLDNKKVLNKRIGYGYLQMLYSFFWGYIFVKYSSVYMYKGMLKEDFKSYSMSYKILYMYLSGIVYRSLYYVAWRMCEGACIICGLGFSGYNDNQEPIFNDISNVHILKVEFPIYFKEVLNNWNIGTNTWLRNCFYVRLLPKGKNSSGKATLITFLVSAWWHGFYPGYYLSFILGGFMSNFSRITYRMFNPFYQNPNFLPGFRRVFQVAYIAFTSLLCIHMFSFAGAPFVLLDIKRSFEVWSMFYYFTPILVLFTIIYYDFMGGRRFFEKLHIKYKTSKDKSE</sequence>
<evidence type="ECO:0000313" key="8">
    <source>
        <dbReference type="EMBL" id="PVU93169.1"/>
    </source>
</evidence>
<evidence type="ECO:0000256" key="4">
    <source>
        <dbReference type="ARBA" id="ARBA00022989"/>
    </source>
</evidence>
<proteinExistence type="predicted"/>
<dbReference type="AlphaFoldDB" id="A0A2T9YLH6"/>
<protein>
    <submittedName>
        <fullName evidence="8">Uncharacterized protein</fullName>
    </submittedName>
</protein>
<dbReference type="STRING" id="61424.A0A2T9YLH6"/>
<feature type="transmembrane region" description="Helical" evidence="7">
    <location>
        <begin position="69"/>
        <end position="87"/>
    </location>
</feature>
<feature type="transmembrane region" description="Helical" evidence="7">
    <location>
        <begin position="403"/>
        <end position="427"/>
    </location>
</feature>
<comment type="subcellular location">
    <subcellularLocation>
        <location evidence="1">Membrane</location>
        <topology evidence="1">Multi-pass membrane protein</topology>
    </subcellularLocation>
</comment>
<accession>A0A2T9YLH6</accession>
<dbReference type="Pfam" id="PF03062">
    <property type="entry name" value="MBOAT"/>
    <property type="match status" value="1"/>
</dbReference>
<dbReference type="GO" id="GO:0016746">
    <property type="term" value="F:acyltransferase activity"/>
    <property type="evidence" value="ECO:0007669"/>
    <property type="project" value="UniProtKB-KW"/>
</dbReference>
<keyword evidence="2" id="KW-0808">Transferase</keyword>
<dbReference type="InterPro" id="IPR004299">
    <property type="entry name" value="MBOAT_fam"/>
</dbReference>
<feature type="transmembrane region" description="Helical" evidence="7">
    <location>
        <begin position="169"/>
        <end position="188"/>
    </location>
</feature>
<keyword evidence="6" id="KW-0012">Acyltransferase</keyword>
<feature type="transmembrane region" description="Helical" evidence="7">
    <location>
        <begin position="248"/>
        <end position="265"/>
    </location>
</feature>
<feature type="transmembrane region" description="Helical" evidence="7">
    <location>
        <begin position="208"/>
        <end position="227"/>
    </location>
</feature>
<evidence type="ECO:0000256" key="2">
    <source>
        <dbReference type="ARBA" id="ARBA00022679"/>
    </source>
</evidence>
<reference evidence="8 9" key="1">
    <citation type="journal article" date="2018" name="MBio">
        <title>Comparative Genomics Reveals the Core Gene Toolbox for the Fungus-Insect Symbiosis.</title>
        <authorList>
            <person name="Wang Y."/>
            <person name="Stata M."/>
            <person name="Wang W."/>
            <person name="Stajich J.E."/>
            <person name="White M.M."/>
            <person name="Moncalvo J.M."/>
        </authorList>
    </citation>
    <scope>NUCLEOTIDE SEQUENCE [LARGE SCALE GENOMIC DNA]</scope>
    <source>
        <strain evidence="8 9">AUS-77-4</strain>
    </source>
</reference>
<feature type="transmembrane region" description="Helical" evidence="7">
    <location>
        <begin position="94"/>
        <end position="112"/>
    </location>
</feature>
<dbReference type="EMBL" id="MBFT01000332">
    <property type="protein sequence ID" value="PVU93169.1"/>
    <property type="molecule type" value="Genomic_DNA"/>
</dbReference>
<dbReference type="GO" id="GO:0030258">
    <property type="term" value="P:lipid modification"/>
    <property type="evidence" value="ECO:0007669"/>
    <property type="project" value="TreeGrafter"/>
</dbReference>
<organism evidence="8 9">
    <name type="scientific">Furculomyces boomerangus</name>
    <dbReference type="NCBI Taxonomy" id="61424"/>
    <lineage>
        <taxon>Eukaryota</taxon>
        <taxon>Fungi</taxon>
        <taxon>Fungi incertae sedis</taxon>
        <taxon>Zoopagomycota</taxon>
        <taxon>Kickxellomycotina</taxon>
        <taxon>Harpellomycetes</taxon>
        <taxon>Harpellales</taxon>
        <taxon>Harpellaceae</taxon>
        <taxon>Furculomyces</taxon>
    </lineage>
</organism>
<evidence type="ECO:0000256" key="6">
    <source>
        <dbReference type="ARBA" id="ARBA00023315"/>
    </source>
</evidence>
<evidence type="ECO:0000256" key="1">
    <source>
        <dbReference type="ARBA" id="ARBA00004141"/>
    </source>
</evidence>
<keyword evidence="9" id="KW-1185">Reference proteome</keyword>
<dbReference type="PANTHER" id="PTHR13906:SF4">
    <property type="entry name" value="LYSOPHOSPHOLIPID ACYLTRANSFERASE 6"/>
    <property type="match status" value="1"/>
</dbReference>
<dbReference type="OrthoDB" id="286734at2759"/>
<dbReference type="PANTHER" id="PTHR13906">
    <property type="entry name" value="PORCUPINE"/>
    <property type="match status" value="1"/>
</dbReference>
<dbReference type="InterPro" id="IPR049941">
    <property type="entry name" value="LPLAT_7/PORCN-like"/>
</dbReference>
<comment type="caution">
    <text evidence="8">The sequence shown here is derived from an EMBL/GenBank/DDBJ whole genome shotgun (WGS) entry which is preliminary data.</text>
</comment>
<evidence type="ECO:0000256" key="7">
    <source>
        <dbReference type="SAM" id="Phobius"/>
    </source>
</evidence>
<name>A0A2T9YLH6_9FUNG</name>
<dbReference type="Proteomes" id="UP000245699">
    <property type="component" value="Unassembled WGS sequence"/>
</dbReference>